<sequence length="291" mass="30838">MIKGLDYAGGRPEPADIAAAGVGFVCRYLSDGGAALPGKQLLPGEADALRAAGIDIVSNWETTADRMLDGYSAGVADANAAIRQVLSCGGRSDRPIYFSADFDATPAQQTPIDAYLQGCASVLGPANVGVYGGYWVVSRALNDGVAAYAWQTQAWSGGQQDQRIAILQDNEAGYADVDGVQCDVDWALTTDYGQWSYRPKGGVMTGPNPDVPLTQKYFTDFVTGYIGPEITDTKTVREQLTGARNDVYTADGRLDVQQSYPGWPQLGGHTLVDAVAQLLEDVEAIKAKLGA</sequence>
<accession>A0ABP8JQT9</accession>
<dbReference type="Gene3D" id="3.20.20.80">
    <property type="entry name" value="Glycosidases"/>
    <property type="match status" value="1"/>
</dbReference>
<dbReference type="InterPro" id="IPR015020">
    <property type="entry name" value="Rv2525c-like_Glyco_Hydro-like"/>
</dbReference>
<evidence type="ECO:0000313" key="3">
    <source>
        <dbReference type="Proteomes" id="UP001500635"/>
    </source>
</evidence>
<feature type="domain" description="Rv2525c-like glycoside hydrolase-like" evidence="1">
    <location>
        <begin position="16"/>
        <end position="185"/>
    </location>
</feature>
<keyword evidence="3" id="KW-1185">Reference proteome</keyword>
<dbReference type="Proteomes" id="UP001500635">
    <property type="component" value="Unassembled WGS sequence"/>
</dbReference>
<dbReference type="RefSeq" id="WP_344996577.1">
    <property type="nucleotide sequence ID" value="NZ_BAABFR010000039.1"/>
</dbReference>
<name>A0ABP8JQT9_9ACTN</name>
<comment type="caution">
    <text evidence="2">The sequence shown here is derived from an EMBL/GenBank/DDBJ whole genome shotgun (WGS) entry which is preliminary data.</text>
</comment>
<reference evidence="3" key="1">
    <citation type="journal article" date="2019" name="Int. J. Syst. Evol. Microbiol.">
        <title>The Global Catalogue of Microorganisms (GCM) 10K type strain sequencing project: providing services to taxonomists for standard genome sequencing and annotation.</title>
        <authorList>
            <consortium name="The Broad Institute Genomics Platform"/>
            <consortium name="The Broad Institute Genome Sequencing Center for Infectious Disease"/>
            <person name="Wu L."/>
            <person name="Ma J."/>
        </authorList>
    </citation>
    <scope>NUCLEOTIDE SEQUENCE [LARGE SCALE GENOMIC DNA]</scope>
    <source>
        <strain evidence="3">JCM 17688</strain>
    </source>
</reference>
<dbReference type="InterPro" id="IPR017853">
    <property type="entry name" value="GH"/>
</dbReference>
<dbReference type="EMBL" id="BAABFR010000039">
    <property type="protein sequence ID" value="GAA4394681.1"/>
    <property type="molecule type" value="Genomic_DNA"/>
</dbReference>
<dbReference type="Pfam" id="PF08924">
    <property type="entry name" value="Rv2525c_GlyHyd-like"/>
    <property type="match status" value="1"/>
</dbReference>
<dbReference type="SUPFAM" id="SSF51445">
    <property type="entry name" value="(Trans)glycosidases"/>
    <property type="match status" value="1"/>
</dbReference>
<organism evidence="2 3">
    <name type="scientific">Tsukamurella soli</name>
    <dbReference type="NCBI Taxonomy" id="644556"/>
    <lineage>
        <taxon>Bacteria</taxon>
        <taxon>Bacillati</taxon>
        <taxon>Actinomycetota</taxon>
        <taxon>Actinomycetes</taxon>
        <taxon>Mycobacteriales</taxon>
        <taxon>Tsukamurellaceae</taxon>
        <taxon>Tsukamurella</taxon>
    </lineage>
</organism>
<protein>
    <recommendedName>
        <fullName evidence="1">Rv2525c-like glycoside hydrolase-like domain-containing protein</fullName>
    </recommendedName>
</protein>
<gene>
    <name evidence="2" type="ORF">GCM10023147_27010</name>
</gene>
<evidence type="ECO:0000313" key="2">
    <source>
        <dbReference type="EMBL" id="GAA4394681.1"/>
    </source>
</evidence>
<proteinExistence type="predicted"/>
<evidence type="ECO:0000259" key="1">
    <source>
        <dbReference type="Pfam" id="PF08924"/>
    </source>
</evidence>